<evidence type="ECO:0000256" key="1">
    <source>
        <dbReference type="PIRNR" id="PIRNR011771"/>
    </source>
</evidence>
<comment type="similarity">
    <text evidence="1">Belongs to the class V-like SAM-binding methyltransferase superfamily. Histone-lysine methyltransferase family. SETD6 subfamily.</text>
</comment>
<dbReference type="Pfam" id="PF00856">
    <property type="entry name" value="SET"/>
    <property type="match status" value="1"/>
</dbReference>
<evidence type="ECO:0000313" key="3">
    <source>
        <dbReference type="EMBL" id="OBA22813.1"/>
    </source>
</evidence>
<evidence type="ECO:0000259" key="2">
    <source>
        <dbReference type="PROSITE" id="PS50280"/>
    </source>
</evidence>
<keyword evidence="1" id="KW-0539">Nucleus</keyword>
<dbReference type="Gene3D" id="3.90.1410.10">
    <property type="entry name" value="set domain protein methyltransferase, domain 1"/>
    <property type="match status" value="1"/>
</dbReference>
<dbReference type="PROSITE" id="PS50280">
    <property type="entry name" value="SET"/>
    <property type="match status" value="1"/>
</dbReference>
<protein>
    <recommendedName>
        <fullName evidence="1">Ribosomal lysine N-methyltransferase 4</fullName>
        <ecNumber evidence="1">2.1.1.-</ecNumber>
    </recommendedName>
</protein>
<dbReference type="GO" id="GO:0016279">
    <property type="term" value="F:protein-lysine N-methyltransferase activity"/>
    <property type="evidence" value="ECO:0007669"/>
    <property type="project" value="UniProtKB-UniRule"/>
</dbReference>
<dbReference type="OrthoDB" id="341421at2759"/>
<comment type="subcellular location">
    <subcellularLocation>
        <location evidence="1">Nucleus</location>
    </subcellularLocation>
</comment>
<evidence type="ECO:0000313" key="4">
    <source>
        <dbReference type="Proteomes" id="UP000092555"/>
    </source>
</evidence>
<dbReference type="EC" id="2.1.1.-" evidence="1"/>
<dbReference type="GeneID" id="30029647"/>
<dbReference type="RefSeq" id="XP_018713294.1">
    <property type="nucleotide sequence ID" value="XM_018856671.1"/>
</dbReference>
<keyword evidence="1" id="KW-0949">S-adenosyl-L-methionine</keyword>
<accession>A0A1A0HG31</accession>
<keyword evidence="1 3" id="KW-0489">Methyltransferase</keyword>
<organism evidence="3 4">
    <name type="scientific">Metschnikowia bicuspidata var. bicuspidata NRRL YB-4993</name>
    <dbReference type="NCBI Taxonomy" id="869754"/>
    <lineage>
        <taxon>Eukaryota</taxon>
        <taxon>Fungi</taxon>
        <taxon>Dikarya</taxon>
        <taxon>Ascomycota</taxon>
        <taxon>Saccharomycotina</taxon>
        <taxon>Pichiomycetes</taxon>
        <taxon>Metschnikowiaceae</taxon>
        <taxon>Metschnikowia</taxon>
    </lineage>
</organism>
<dbReference type="SUPFAM" id="SSF82199">
    <property type="entry name" value="SET domain"/>
    <property type="match status" value="1"/>
</dbReference>
<dbReference type="AlphaFoldDB" id="A0A1A0HG31"/>
<dbReference type="PIRSF" id="PIRSF011771">
    <property type="entry name" value="RMS1_SET"/>
    <property type="match status" value="1"/>
</dbReference>
<name>A0A1A0HG31_9ASCO</name>
<dbReference type="PANTHER" id="PTHR13271">
    <property type="entry name" value="UNCHARACTERIZED PUTATIVE METHYLTRANSFERASE"/>
    <property type="match status" value="1"/>
</dbReference>
<sequence length="491" mass="56248">MLFDERTLSFLTWLMQNAVTTSPKIRISDFRSSGQGRCVVATDEIMEDEELFSIPRSAILNVQSSSLAKEHAGAELVLAQMTQWDALVLVLLYEWKVKATSLPWWEYFNVLPLNDESYASNQLIYWDDTELSHLAPSYIVDRIGHNSANAMYDRLVPHFEKFVGTVTKDEFRKVASVIMSYSFDVGSKDVDDDEDNDEVSDDEVESNLVKDSDYLKSMVPLADTLNADTAKHNASLFITADHLVMRSIKPIAKNDQIYNIYAEHPNSEILRRYGYVEQQGLAHDFAEVSLATFKKYFAENSSLSKDTIDEILAILEEIEIEEDEKFVLESYDCFGSGEVIFELTFLTQLFVIIAAINHKKSFNSASLEVKARAIRRVYKKTYQLLESRRLTKQFMKDFPSILKVRLSEYPRKATRGFSPSRDTPLTRQEMAMAVLTSECVSLQNCMDTEKVFTKGEQEFSVIDDEKLLRNIMQKNTFEGSETQPSKKKRMS</sequence>
<keyword evidence="1" id="KW-0808">Transferase</keyword>
<dbReference type="FunFam" id="3.90.1410.10:FF:000007">
    <property type="entry name" value="Ribosomal lysine N-methyltransferase 4"/>
    <property type="match status" value="1"/>
</dbReference>
<dbReference type="STRING" id="869754.A0A1A0HG31"/>
<dbReference type="InterPro" id="IPR046341">
    <property type="entry name" value="SET_dom_sf"/>
</dbReference>
<keyword evidence="4" id="KW-1185">Reference proteome</keyword>
<dbReference type="GO" id="GO:0005634">
    <property type="term" value="C:nucleus"/>
    <property type="evidence" value="ECO:0007669"/>
    <property type="project" value="UniProtKB-SubCell"/>
</dbReference>
<feature type="domain" description="SET" evidence="2">
    <location>
        <begin position="23"/>
        <end position="262"/>
    </location>
</feature>
<proteinExistence type="inferred from homology"/>
<comment type="function">
    <text evidence="1">S-adenosyl-L-methionine-dependent protein-lysine N-methyltransferase that monomethylates 60S ribosomal protein L42.</text>
</comment>
<comment type="caution">
    <text evidence="3">The sequence shown here is derived from an EMBL/GenBank/DDBJ whole genome shotgun (WGS) entry which is preliminary data.</text>
</comment>
<dbReference type="EMBL" id="LXTC01000001">
    <property type="protein sequence ID" value="OBA22813.1"/>
    <property type="molecule type" value="Genomic_DNA"/>
</dbReference>
<dbReference type="Proteomes" id="UP000092555">
    <property type="component" value="Unassembled WGS sequence"/>
</dbReference>
<dbReference type="GO" id="GO:0032259">
    <property type="term" value="P:methylation"/>
    <property type="evidence" value="ECO:0007669"/>
    <property type="project" value="UniProtKB-KW"/>
</dbReference>
<dbReference type="InterPro" id="IPR001214">
    <property type="entry name" value="SET_dom"/>
</dbReference>
<dbReference type="InterPro" id="IPR011383">
    <property type="entry name" value="N-lys_methylase_SETD6"/>
</dbReference>
<dbReference type="PANTHER" id="PTHR13271:SF34">
    <property type="entry name" value="N-LYSINE METHYLTRANSFERASE SETD6"/>
    <property type="match status" value="1"/>
</dbReference>
<dbReference type="InterPro" id="IPR050600">
    <property type="entry name" value="SETD3_SETD6_MTase"/>
</dbReference>
<reference evidence="3 4" key="1">
    <citation type="submission" date="2016-05" db="EMBL/GenBank/DDBJ databases">
        <title>Comparative genomics of biotechnologically important yeasts.</title>
        <authorList>
            <consortium name="DOE Joint Genome Institute"/>
            <person name="Riley R."/>
            <person name="Haridas S."/>
            <person name="Wolfe K.H."/>
            <person name="Lopes M.R."/>
            <person name="Hittinger C.T."/>
            <person name="Goker M."/>
            <person name="Salamov A."/>
            <person name="Wisecaver J."/>
            <person name="Long T.M."/>
            <person name="Aerts A.L."/>
            <person name="Barry K."/>
            <person name="Choi C."/>
            <person name="Clum A."/>
            <person name="Coughlan A.Y."/>
            <person name="Deshpande S."/>
            <person name="Douglass A.P."/>
            <person name="Hanson S.J."/>
            <person name="Klenk H.-P."/>
            <person name="LaButti K."/>
            <person name="Lapidus A."/>
            <person name="Lindquist E."/>
            <person name="Lipzen A."/>
            <person name="Meier-kolthoff J.P."/>
            <person name="Ohm R.A."/>
            <person name="Otillar R.P."/>
            <person name="Pangilinan J."/>
            <person name="Peng Y."/>
            <person name="Rokas A."/>
            <person name="Rosa C.A."/>
            <person name="Scheuner C."/>
            <person name="Sibirny A.A."/>
            <person name="Slot J.C."/>
            <person name="Stielow J.B."/>
            <person name="Sun H."/>
            <person name="Kurtzman C.P."/>
            <person name="Blackwell M."/>
            <person name="Grigoriev I.V."/>
            <person name="Jeffries T.W."/>
        </authorList>
    </citation>
    <scope>NUCLEOTIDE SEQUENCE [LARGE SCALE GENOMIC DNA]</scope>
    <source>
        <strain evidence="3 4">NRRL YB-4993</strain>
    </source>
</reference>
<gene>
    <name evidence="3" type="ORF">METBIDRAFT_35924</name>
</gene>